<dbReference type="Gene3D" id="3.40.50.300">
    <property type="entry name" value="P-loop containing nucleotide triphosphate hydrolases"/>
    <property type="match status" value="1"/>
</dbReference>
<evidence type="ECO:0000313" key="6">
    <source>
        <dbReference type="Proteomes" id="UP000438182"/>
    </source>
</evidence>
<evidence type="ECO:0000256" key="1">
    <source>
        <dbReference type="ARBA" id="ARBA00022448"/>
    </source>
</evidence>
<dbReference type="PROSITE" id="PS50893">
    <property type="entry name" value="ABC_TRANSPORTER_2"/>
    <property type="match status" value="1"/>
</dbReference>
<dbReference type="InterPro" id="IPR003439">
    <property type="entry name" value="ABC_transporter-like_ATP-bd"/>
</dbReference>
<name>A0A6I4P3J6_9MICO</name>
<dbReference type="PANTHER" id="PTHR42794:SF2">
    <property type="entry name" value="ABC TRANSPORTER ATP-BINDING PROTEIN"/>
    <property type="match status" value="1"/>
</dbReference>
<comment type="caution">
    <text evidence="5">The sequence shown here is derived from an EMBL/GenBank/DDBJ whole genome shotgun (WGS) entry which is preliminary data.</text>
</comment>
<keyword evidence="1" id="KW-0813">Transport</keyword>
<dbReference type="CDD" id="cd03214">
    <property type="entry name" value="ABC_Iron-Siderophores_B12_Hemin"/>
    <property type="match status" value="1"/>
</dbReference>
<evidence type="ECO:0000256" key="2">
    <source>
        <dbReference type="ARBA" id="ARBA00022741"/>
    </source>
</evidence>
<proteinExistence type="predicted"/>
<gene>
    <name evidence="5" type="ORF">GB864_12765</name>
</gene>
<evidence type="ECO:0000313" key="5">
    <source>
        <dbReference type="EMBL" id="MWB99415.1"/>
    </source>
</evidence>
<dbReference type="PROSITE" id="PS00211">
    <property type="entry name" value="ABC_TRANSPORTER_1"/>
    <property type="match status" value="1"/>
</dbReference>
<sequence length="267" mass="27694">MSEPDASRGLDLDRVEVRAGGRLLLDGVEASVEPGSFTALVGPNGAGKSTLLHAIAGVLTASGGRIAWAGDELAAMRRRDRARTIALAEQQADTELDLTVRQAVLLGRTPYLGPLAAPGPDDREVVGRALADAGASAFADRRFRELSGGERQRVILARALAQEPALLLADEPTNHLDVGAQLAALELLSGLARGGLTVLAALHELNHAAAYADHVIVVADGRVVAAGEPDSILTPEVIDGVYGVRTARSEHPLTGRPLLAFAPATDG</sequence>
<organism evidence="5 6">
    <name type="scientific">Agromyces seonyuensis</name>
    <dbReference type="NCBI Taxonomy" id="2662446"/>
    <lineage>
        <taxon>Bacteria</taxon>
        <taxon>Bacillati</taxon>
        <taxon>Actinomycetota</taxon>
        <taxon>Actinomycetes</taxon>
        <taxon>Micrococcales</taxon>
        <taxon>Microbacteriaceae</taxon>
        <taxon>Agromyces</taxon>
    </lineage>
</organism>
<evidence type="ECO:0000256" key="3">
    <source>
        <dbReference type="ARBA" id="ARBA00022840"/>
    </source>
</evidence>
<dbReference type="FunFam" id="3.40.50.300:FF:000134">
    <property type="entry name" value="Iron-enterobactin ABC transporter ATP-binding protein"/>
    <property type="match status" value="1"/>
</dbReference>
<dbReference type="Proteomes" id="UP000438182">
    <property type="component" value="Unassembled WGS sequence"/>
</dbReference>
<dbReference type="GO" id="GO:0016887">
    <property type="term" value="F:ATP hydrolysis activity"/>
    <property type="evidence" value="ECO:0007669"/>
    <property type="project" value="InterPro"/>
</dbReference>
<feature type="domain" description="ABC transporter" evidence="4">
    <location>
        <begin position="10"/>
        <end position="245"/>
    </location>
</feature>
<accession>A0A6I4P3J6</accession>
<dbReference type="EMBL" id="WSTA01000059">
    <property type="protein sequence ID" value="MWB99415.1"/>
    <property type="molecule type" value="Genomic_DNA"/>
</dbReference>
<dbReference type="SMART" id="SM00382">
    <property type="entry name" value="AAA"/>
    <property type="match status" value="1"/>
</dbReference>
<protein>
    <submittedName>
        <fullName evidence="5">ATP-binding cassette domain-containing protein</fullName>
    </submittedName>
</protein>
<dbReference type="PANTHER" id="PTHR42794">
    <property type="entry name" value="HEMIN IMPORT ATP-BINDING PROTEIN HMUV"/>
    <property type="match status" value="1"/>
</dbReference>
<dbReference type="InterPro" id="IPR003593">
    <property type="entry name" value="AAA+_ATPase"/>
</dbReference>
<reference evidence="5 6" key="1">
    <citation type="submission" date="2019-12" db="EMBL/GenBank/DDBJ databases">
        <authorList>
            <person name="Kim Y.S."/>
        </authorList>
    </citation>
    <scope>NUCLEOTIDE SEQUENCE [LARGE SCALE GENOMIC DNA]</scope>
    <source>
        <strain evidence="5 6">MMS17-SY077</strain>
    </source>
</reference>
<keyword evidence="3 5" id="KW-0067">ATP-binding</keyword>
<dbReference type="InterPro" id="IPR017871">
    <property type="entry name" value="ABC_transporter-like_CS"/>
</dbReference>
<dbReference type="GO" id="GO:0005524">
    <property type="term" value="F:ATP binding"/>
    <property type="evidence" value="ECO:0007669"/>
    <property type="project" value="UniProtKB-KW"/>
</dbReference>
<dbReference type="SUPFAM" id="SSF52540">
    <property type="entry name" value="P-loop containing nucleoside triphosphate hydrolases"/>
    <property type="match status" value="1"/>
</dbReference>
<evidence type="ECO:0000259" key="4">
    <source>
        <dbReference type="PROSITE" id="PS50893"/>
    </source>
</evidence>
<dbReference type="InterPro" id="IPR027417">
    <property type="entry name" value="P-loop_NTPase"/>
</dbReference>
<dbReference type="RefSeq" id="WP_160425637.1">
    <property type="nucleotide sequence ID" value="NZ_WSTA01000059.1"/>
</dbReference>
<keyword evidence="2" id="KW-0547">Nucleotide-binding</keyword>
<dbReference type="AlphaFoldDB" id="A0A6I4P3J6"/>
<keyword evidence="6" id="KW-1185">Reference proteome</keyword>
<dbReference type="Pfam" id="PF00005">
    <property type="entry name" value="ABC_tran"/>
    <property type="match status" value="1"/>
</dbReference>